<evidence type="ECO:0000313" key="1">
    <source>
        <dbReference type="EMBL" id="MFI1965315.1"/>
    </source>
</evidence>
<accession>A0ABW7URR9</accession>
<keyword evidence="2" id="KW-1185">Reference proteome</keyword>
<reference evidence="1 2" key="1">
    <citation type="submission" date="2024-10" db="EMBL/GenBank/DDBJ databases">
        <title>The Natural Products Discovery Center: Release of the First 8490 Sequenced Strains for Exploring Actinobacteria Biosynthetic Diversity.</title>
        <authorList>
            <person name="Kalkreuter E."/>
            <person name="Kautsar S.A."/>
            <person name="Yang D."/>
            <person name="Bader C.D."/>
            <person name="Teijaro C.N."/>
            <person name="Fluegel L."/>
            <person name="Davis C.M."/>
            <person name="Simpson J.R."/>
            <person name="Lauterbach L."/>
            <person name="Steele A.D."/>
            <person name="Gui C."/>
            <person name="Meng S."/>
            <person name="Li G."/>
            <person name="Viehrig K."/>
            <person name="Ye F."/>
            <person name="Su P."/>
            <person name="Kiefer A.F."/>
            <person name="Nichols A."/>
            <person name="Cepeda A.J."/>
            <person name="Yan W."/>
            <person name="Fan B."/>
            <person name="Jiang Y."/>
            <person name="Adhikari A."/>
            <person name="Zheng C.-J."/>
            <person name="Schuster L."/>
            <person name="Cowan T.M."/>
            <person name="Smanski M.J."/>
            <person name="Chevrette M.G."/>
            <person name="De Carvalho L.P.S."/>
            <person name="Shen B."/>
        </authorList>
    </citation>
    <scope>NUCLEOTIDE SEQUENCE [LARGE SCALE GENOMIC DNA]</scope>
    <source>
        <strain evidence="1 2">NPDC020327</strain>
    </source>
</reference>
<gene>
    <name evidence="1" type="ORF">ACH429_14585</name>
</gene>
<dbReference type="Proteomes" id="UP001611548">
    <property type="component" value="Unassembled WGS sequence"/>
</dbReference>
<protein>
    <submittedName>
        <fullName evidence="1">Glycosyltransferase family 2 protein</fullName>
    </submittedName>
</protein>
<sequence length="356" mass="37824">MKPPVTAILPSRNEPATIAAVTAAVDAALDDERAVIVHADSSDAPDTAEAFAAVPTRARTVALTGLPRGKGTQIRHAVERVRPPGAVLIADTDTRRPDPQVYRALVNHACTGDGCAIADYPRHWYEGNLTSHLARPLIAAVTGLDVPQPLAGDLALSQAAVSAVGRAVNGLEPPLSQCVDGYGIDAFLLLSVAAAGESVVPVRLSRPKEHAPSFGHLPPIFSQAVPVLLSLTASWPLAPAPSPRPVVYRPDDRPLPQEQRSAMLAALDAFLPTGGAGRFERASWPLPLAHAWRAVSTGTPAHEAADRLWPHYVHHVRTWLADGSRAPSERRAQQLADAHLRLSAALRPDLFRKPAS</sequence>
<evidence type="ECO:0000313" key="2">
    <source>
        <dbReference type="Proteomes" id="UP001611548"/>
    </source>
</evidence>
<dbReference type="RefSeq" id="WP_055472121.1">
    <property type="nucleotide sequence ID" value="NZ_JBIRWE010000005.1"/>
</dbReference>
<dbReference type="Gene3D" id="3.90.550.10">
    <property type="entry name" value="Spore Coat Polysaccharide Biosynthesis Protein SpsA, Chain A"/>
    <property type="match status" value="1"/>
</dbReference>
<organism evidence="1 2">
    <name type="scientific">Streptomyces pathocidini</name>
    <dbReference type="NCBI Taxonomy" id="1650571"/>
    <lineage>
        <taxon>Bacteria</taxon>
        <taxon>Bacillati</taxon>
        <taxon>Actinomycetota</taxon>
        <taxon>Actinomycetes</taxon>
        <taxon>Kitasatosporales</taxon>
        <taxon>Streptomycetaceae</taxon>
        <taxon>Streptomyces</taxon>
    </lineage>
</organism>
<dbReference type="InterPro" id="IPR029044">
    <property type="entry name" value="Nucleotide-diphossugar_trans"/>
</dbReference>
<proteinExistence type="predicted"/>
<comment type="caution">
    <text evidence="1">The sequence shown here is derived from an EMBL/GenBank/DDBJ whole genome shotgun (WGS) entry which is preliminary data.</text>
</comment>
<dbReference type="EMBL" id="JBIRWE010000005">
    <property type="protein sequence ID" value="MFI1965315.1"/>
    <property type="molecule type" value="Genomic_DNA"/>
</dbReference>
<name>A0ABW7URR9_9ACTN</name>
<dbReference type="SUPFAM" id="SSF53448">
    <property type="entry name" value="Nucleotide-diphospho-sugar transferases"/>
    <property type="match status" value="1"/>
</dbReference>